<proteinExistence type="predicted"/>
<accession>A0A8D9FQC3</accession>
<dbReference type="InterPro" id="IPR027417">
    <property type="entry name" value="P-loop_NTPase"/>
</dbReference>
<dbReference type="SUPFAM" id="SSF52540">
    <property type="entry name" value="P-loop containing nucleoside triphosphate hydrolases"/>
    <property type="match status" value="1"/>
</dbReference>
<dbReference type="Gene3D" id="3.40.50.300">
    <property type="entry name" value="P-loop containing nucleotide triphosphate hydrolases"/>
    <property type="match status" value="1"/>
</dbReference>
<protein>
    <submittedName>
        <fullName evidence="1">Putative Pnkp1</fullName>
    </submittedName>
</protein>
<evidence type="ECO:0000313" key="1">
    <source>
        <dbReference type="EMBL" id="CAG7580869.1"/>
    </source>
</evidence>
<gene>
    <name evidence="1" type="ORF">SLAVMIC_00584</name>
</gene>
<organism evidence="1">
    <name type="scientific">uncultured marine phage</name>
    <dbReference type="NCBI Taxonomy" id="707152"/>
    <lineage>
        <taxon>Viruses</taxon>
        <taxon>environmental samples</taxon>
    </lineage>
</organism>
<dbReference type="EMBL" id="OU342829">
    <property type="protein sequence ID" value="CAG7580869.1"/>
    <property type="molecule type" value="Genomic_DNA"/>
</dbReference>
<reference evidence="1" key="1">
    <citation type="submission" date="2021-06" db="EMBL/GenBank/DDBJ databases">
        <authorList>
            <person name="Gannon L."/>
            <person name="Redgwell R T."/>
            <person name="Michniewski S."/>
            <person name="Harrison D C."/>
            <person name="Millard A."/>
        </authorList>
    </citation>
    <scope>NUCLEOTIDE SEQUENCE</scope>
</reference>
<name>A0A8D9FQC3_9VIRU</name>
<sequence>MNSLKLYEQFLLERSKNDPMPEVYQKKKLAVFLVGSPASGKSWFLNREITRKNRHFKVIDPDAKSHLLTKHLDKLKYTFKDRVAYTEYKDIITDRVEVFPRIRGLNREIEMQFEVLLHEGTNIIYDSTGNNTKLLTYFVDKCNEFDYDVMFLHVMGRNIDWQIQQSELRAAQTGRPVDEDYLRELYQKSQKMMAYYSTLDINNYYIIWNRGIDSKPKYYKFDNGVLLKRSGSRWKGATKSHKRRRRLVMNESNSNVLHAFDMDDTLIKSPKFSDFFSDGKLPGSDTEMGKVIDDELKEYGHSREDVEIQNKRITILDGPDHWETNENGRYVMPKPHGFYVTKDSLGKTTYPKIKEDFDKAENKCVITGRSEDLREDVEHHLYEMDLHTNRGVYLAPAKIKDSVAIAKWKASVLEDMCKEYSVVYYYEDKYSWVETIRETVDSTNLIIYHVQNGEIIKEY</sequence>